<feature type="signal peptide" evidence="1">
    <location>
        <begin position="1"/>
        <end position="23"/>
    </location>
</feature>
<protein>
    <submittedName>
        <fullName evidence="3">DUF1080 domain-containing protein</fullName>
    </submittedName>
</protein>
<organism evidence="3 4">
    <name type="scientific">Mucilaginibacter hurinus</name>
    <dbReference type="NCBI Taxonomy" id="2201324"/>
    <lineage>
        <taxon>Bacteria</taxon>
        <taxon>Pseudomonadati</taxon>
        <taxon>Bacteroidota</taxon>
        <taxon>Sphingobacteriia</taxon>
        <taxon>Sphingobacteriales</taxon>
        <taxon>Sphingobacteriaceae</taxon>
        <taxon>Mucilaginibacter</taxon>
    </lineage>
</organism>
<dbReference type="InterPro" id="IPR010496">
    <property type="entry name" value="AL/BT2_dom"/>
</dbReference>
<feature type="chain" id="PRO_5016818687" evidence="1">
    <location>
        <begin position="24"/>
        <end position="461"/>
    </location>
</feature>
<keyword evidence="1" id="KW-0732">Signal</keyword>
<dbReference type="AlphaFoldDB" id="A0A367GRE6"/>
<evidence type="ECO:0000256" key="1">
    <source>
        <dbReference type="SAM" id="SignalP"/>
    </source>
</evidence>
<dbReference type="GO" id="GO:0016787">
    <property type="term" value="F:hydrolase activity"/>
    <property type="evidence" value="ECO:0007669"/>
    <property type="project" value="InterPro"/>
</dbReference>
<evidence type="ECO:0000259" key="2">
    <source>
        <dbReference type="Pfam" id="PF06439"/>
    </source>
</evidence>
<gene>
    <name evidence="3" type="ORF">DJ568_05855</name>
</gene>
<dbReference type="Pfam" id="PF06439">
    <property type="entry name" value="3keto-disac_hyd"/>
    <property type="match status" value="2"/>
</dbReference>
<dbReference type="OrthoDB" id="9806233at2"/>
<name>A0A367GRE6_9SPHI</name>
<dbReference type="EMBL" id="QGDC01000003">
    <property type="protein sequence ID" value="RCH55416.1"/>
    <property type="molecule type" value="Genomic_DNA"/>
</dbReference>
<keyword evidence="4" id="KW-1185">Reference proteome</keyword>
<accession>A0A367GRE6</accession>
<evidence type="ECO:0000313" key="3">
    <source>
        <dbReference type="EMBL" id="RCH55416.1"/>
    </source>
</evidence>
<dbReference type="Gene3D" id="2.60.120.560">
    <property type="entry name" value="Exo-inulinase, domain 1"/>
    <property type="match status" value="2"/>
</dbReference>
<dbReference type="Proteomes" id="UP000253209">
    <property type="component" value="Unassembled WGS sequence"/>
</dbReference>
<feature type="domain" description="3-keto-alpha-glucoside-1,2-lyase/3-keto-2-hydroxy-glucal hydratase" evidence="2">
    <location>
        <begin position="28"/>
        <end position="217"/>
    </location>
</feature>
<evidence type="ECO:0000313" key="4">
    <source>
        <dbReference type="Proteomes" id="UP000253209"/>
    </source>
</evidence>
<reference evidence="3 4" key="1">
    <citation type="submission" date="2018-05" db="EMBL/GenBank/DDBJ databases">
        <title>Mucilaginibacter hurinus sp. nov., isolated from briquette warehouse soil.</title>
        <authorList>
            <person name="Choi L."/>
        </authorList>
    </citation>
    <scope>NUCLEOTIDE SEQUENCE [LARGE SCALE GENOMIC DNA]</scope>
    <source>
        <strain evidence="3 4">ZR32</strain>
    </source>
</reference>
<sequence length="461" mass="51077">MIYIKKTLLTITMAALLTGPASAQLKKGYVSLFDGKTLNGWKRLAGTADYKVVDGAIQGTTIMGSGNTFLVTEKEYGDFVLELDAKLESEVSNSGVQTRSHFDPAGYGGKGKVYGRQYEIDPTPRGWTGGIYDESRRDWIYPLDLNPKARALFKVGEFNHIKIECIGNEMKTWINGVAAAYVVDTVDAKGFIGLQVHGILAESQANKKVWFKNIQIKTTNLKPEPFDKGVYVMNFNANSLSAYEQKNGWQLLFDGKTGAGWKSARGGDKFPEKGWTISNGIISVSPSNGGESTNGGDIITVKQYKAFDLSFDFKLTEGANSGVKYFVTLNEKTQGSAIGLEYQVLDDERHPDAKMGREGNRTLASLYDLIKATKLPRFVHPPNQWNTGRIIVYPNNHVEHYLNGVKVLEYVRGSKEFRELVAISKYKIWENFGEAAEGHILLQDHGNAVSFKSIKIKTLAP</sequence>
<comment type="caution">
    <text evidence="3">The sequence shown here is derived from an EMBL/GenBank/DDBJ whole genome shotgun (WGS) entry which is preliminary data.</text>
</comment>
<proteinExistence type="predicted"/>
<feature type="domain" description="3-keto-alpha-glucoside-1,2-lyase/3-keto-2-hydroxy-glucal hydratase" evidence="2">
    <location>
        <begin position="248"/>
        <end position="457"/>
    </location>
</feature>